<dbReference type="PANTHER" id="PTHR15337:SF11">
    <property type="entry name" value="THIOREDOXIN DOMAIN-CONTAINING PROTEIN"/>
    <property type="match status" value="1"/>
</dbReference>
<evidence type="ECO:0000313" key="4">
    <source>
        <dbReference type="EMBL" id="MBO1318047.1"/>
    </source>
</evidence>
<evidence type="ECO:0000256" key="2">
    <source>
        <dbReference type="SAM" id="SignalP"/>
    </source>
</evidence>
<feature type="domain" description="Thioredoxin" evidence="3">
    <location>
        <begin position="13"/>
        <end position="146"/>
    </location>
</feature>
<dbReference type="SUPFAM" id="SSF52833">
    <property type="entry name" value="Thioredoxin-like"/>
    <property type="match status" value="1"/>
</dbReference>
<evidence type="ECO:0000259" key="3">
    <source>
        <dbReference type="PROSITE" id="PS51352"/>
    </source>
</evidence>
<dbReference type="EMBL" id="JAFREP010000004">
    <property type="protein sequence ID" value="MBO1318047.1"/>
    <property type="molecule type" value="Genomic_DNA"/>
</dbReference>
<feature type="signal peptide" evidence="2">
    <location>
        <begin position="1"/>
        <end position="21"/>
    </location>
</feature>
<dbReference type="Pfam" id="PF13098">
    <property type="entry name" value="Thioredoxin_2"/>
    <property type="match status" value="1"/>
</dbReference>
<organism evidence="4 5">
    <name type="scientific">Acanthopleuribacter pedis</name>
    <dbReference type="NCBI Taxonomy" id="442870"/>
    <lineage>
        <taxon>Bacteria</taxon>
        <taxon>Pseudomonadati</taxon>
        <taxon>Acidobacteriota</taxon>
        <taxon>Holophagae</taxon>
        <taxon>Acanthopleuribacterales</taxon>
        <taxon>Acanthopleuribacteraceae</taxon>
        <taxon>Acanthopleuribacter</taxon>
    </lineage>
</organism>
<evidence type="ECO:0000313" key="5">
    <source>
        <dbReference type="Proteomes" id="UP000664417"/>
    </source>
</evidence>
<keyword evidence="5" id="KW-1185">Reference proteome</keyword>
<evidence type="ECO:0000256" key="1">
    <source>
        <dbReference type="ARBA" id="ARBA00022729"/>
    </source>
</evidence>
<reference evidence="4" key="1">
    <citation type="submission" date="2021-03" db="EMBL/GenBank/DDBJ databases">
        <authorList>
            <person name="Wang G."/>
        </authorList>
    </citation>
    <scope>NUCLEOTIDE SEQUENCE</scope>
    <source>
        <strain evidence="4">KCTC 12899</strain>
    </source>
</reference>
<dbReference type="InterPro" id="IPR013766">
    <property type="entry name" value="Thioredoxin_domain"/>
</dbReference>
<dbReference type="Proteomes" id="UP000664417">
    <property type="component" value="Unassembled WGS sequence"/>
</dbReference>
<dbReference type="RefSeq" id="WP_207857613.1">
    <property type="nucleotide sequence ID" value="NZ_JAFREP010000004.1"/>
</dbReference>
<gene>
    <name evidence="4" type="ORF">J3U88_06195</name>
</gene>
<comment type="caution">
    <text evidence="4">The sequence shown here is derived from an EMBL/GenBank/DDBJ whole genome shotgun (WGS) entry which is preliminary data.</text>
</comment>
<sequence length="146" mass="16872">MKRIWKALLPALLFLGASAVAGDDAWITDYNQALEIAKRENKVILINFTGSDWCGWCKRLDREVFSKDTFDDYAEEKLVLLKVDFPKYSKLPQEQMVQNDKLASRYRIRGFPTILMIDAKEQVLLTTGYRPGGPLDYVQHLDEKIK</sequence>
<dbReference type="PROSITE" id="PS51352">
    <property type="entry name" value="THIOREDOXIN_2"/>
    <property type="match status" value="1"/>
</dbReference>
<dbReference type="InterPro" id="IPR012336">
    <property type="entry name" value="Thioredoxin-like_fold"/>
</dbReference>
<keyword evidence="1 2" id="KW-0732">Signal</keyword>
<dbReference type="Gene3D" id="3.40.30.10">
    <property type="entry name" value="Glutaredoxin"/>
    <property type="match status" value="1"/>
</dbReference>
<dbReference type="AlphaFoldDB" id="A0A8J7U1Y9"/>
<dbReference type="PANTHER" id="PTHR15337">
    <property type="entry name" value="ANTERIOR GRADIENT PROTEIN-RELATED"/>
    <property type="match status" value="1"/>
</dbReference>
<accession>A0A8J7U1Y9</accession>
<dbReference type="InterPro" id="IPR036249">
    <property type="entry name" value="Thioredoxin-like_sf"/>
</dbReference>
<proteinExistence type="predicted"/>
<feature type="chain" id="PRO_5035297754" evidence="2">
    <location>
        <begin position="22"/>
        <end position="146"/>
    </location>
</feature>
<protein>
    <submittedName>
        <fullName evidence="4">Thioredoxin family protein</fullName>
    </submittedName>
</protein>
<name>A0A8J7U1Y9_9BACT</name>
<dbReference type="InterPro" id="IPR051099">
    <property type="entry name" value="AGR/TXD"/>
</dbReference>